<organism evidence="2 3">
    <name type="scientific">Steinernema hermaphroditum</name>
    <dbReference type="NCBI Taxonomy" id="289476"/>
    <lineage>
        <taxon>Eukaryota</taxon>
        <taxon>Metazoa</taxon>
        <taxon>Ecdysozoa</taxon>
        <taxon>Nematoda</taxon>
        <taxon>Chromadorea</taxon>
        <taxon>Rhabditida</taxon>
        <taxon>Tylenchina</taxon>
        <taxon>Panagrolaimomorpha</taxon>
        <taxon>Strongyloidoidea</taxon>
        <taxon>Steinernematidae</taxon>
        <taxon>Steinernema</taxon>
    </lineage>
</organism>
<evidence type="ECO:0000256" key="1">
    <source>
        <dbReference type="SAM" id="SignalP"/>
    </source>
</evidence>
<dbReference type="EMBL" id="JAUCMV010000001">
    <property type="protein sequence ID" value="KAK0424964.1"/>
    <property type="molecule type" value="Genomic_DNA"/>
</dbReference>
<accession>A0AA39IKE6</accession>
<keyword evidence="1" id="KW-0732">Signal</keyword>
<dbReference type="Proteomes" id="UP001175271">
    <property type="component" value="Unassembled WGS sequence"/>
</dbReference>
<sequence length="130" mass="14359">MTSLPLFVFAVFAVLAHHDVDAASIAPANCNCTALEVKVWEGNEKVFGILYGIHEVVCADKEAVRKAEEYMANKVFEGTLNAHCGEKNVEYEHFDTPCADLDEKVEEFNAGMKTLYADFDEGCQCGCVKE</sequence>
<dbReference type="AlphaFoldDB" id="A0AA39IKE6"/>
<reference evidence="2" key="1">
    <citation type="submission" date="2023-06" db="EMBL/GenBank/DDBJ databases">
        <title>Genomic analysis of the entomopathogenic nematode Steinernema hermaphroditum.</title>
        <authorList>
            <person name="Schwarz E.M."/>
            <person name="Heppert J.K."/>
            <person name="Baniya A."/>
            <person name="Schwartz H.T."/>
            <person name="Tan C.-H."/>
            <person name="Antoshechkin I."/>
            <person name="Sternberg P.W."/>
            <person name="Goodrich-Blair H."/>
            <person name="Dillman A.R."/>
        </authorList>
    </citation>
    <scope>NUCLEOTIDE SEQUENCE</scope>
    <source>
        <strain evidence="2">PS9179</strain>
        <tissue evidence="2">Whole animal</tissue>
    </source>
</reference>
<comment type="caution">
    <text evidence="2">The sequence shown here is derived from an EMBL/GenBank/DDBJ whole genome shotgun (WGS) entry which is preliminary data.</text>
</comment>
<proteinExistence type="predicted"/>
<feature type="signal peptide" evidence="1">
    <location>
        <begin position="1"/>
        <end position="22"/>
    </location>
</feature>
<gene>
    <name evidence="2" type="ORF">QR680_008949</name>
</gene>
<evidence type="ECO:0008006" key="4">
    <source>
        <dbReference type="Google" id="ProtNLM"/>
    </source>
</evidence>
<feature type="chain" id="PRO_5041371688" description="Pepsin inhibitor-3-like repeated domain-containing protein" evidence="1">
    <location>
        <begin position="23"/>
        <end position="130"/>
    </location>
</feature>
<keyword evidence="3" id="KW-1185">Reference proteome</keyword>
<evidence type="ECO:0000313" key="2">
    <source>
        <dbReference type="EMBL" id="KAK0424964.1"/>
    </source>
</evidence>
<name>A0AA39IKE6_9BILA</name>
<evidence type="ECO:0000313" key="3">
    <source>
        <dbReference type="Proteomes" id="UP001175271"/>
    </source>
</evidence>
<protein>
    <recommendedName>
        <fullName evidence="4">Pepsin inhibitor-3-like repeated domain-containing protein</fullName>
    </recommendedName>
</protein>